<name>A0ABR1GCW9_AURAN</name>
<feature type="compositionally biased region" description="Basic residues" evidence="1">
    <location>
        <begin position="118"/>
        <end position="128"/>
    </location>
</feature>
<evidence type="ECO:0000313" key="3">
    <source>
        <dbReference type="EMBL" id="KAK7253672.1"/>
    </source>
</evidence>
<proteinExistence type="predicted"/>
<sequence length="277" mass="30021">MPEQPPDGDAPPPSAGAPLEPTAEAPPPKRRRVAPAAKKTPAPPRKTAAPRKRLVEKKKAAPPKKTKAAPPKQKAAPPKKKKAATPKAAPPKNKAAPPKAAPPKKKKAASPRKDASSKQKKAKQKKAKPPPSEETERQRAAMENVQAARRWPDGTPLGKGHTSPYIQPKYADDIMSGAKTWEGRACTKWLEKLSVDDWIMFKISGSSDLIYARAREVVKFDTFEEMLDYCGLDACLPGCPSVADGVKIYRSFGCFDGRTYADVEAESGVVAIRFEVL</sequence>
<feature type="compositionally biased region" description="Basic residues" evidence="1">
    <location>
        <begin position="48"/>
        <end position="67"/>
    </location>
</feature>
<gene>
    <name evidence="3" type="primary">MIB1</name>
    <name evidence="3" type="ORF">SO694_00002233</name>
</gene>
<comment type="caution">
    <text evidence="3">The sequence shown here is derived from an EMBL/GenBank/DDBJ whole genome shotgun (WGS) entry which is preliminary data.</text>
</comment>
<feature type="region of interest" description="Disordered" evidence="1">
    <location>
        <begin position="1"/>
        <end position="164"/>
    </location>
</feature>
<organism evidence="3 4">
    <name type="scientific">Aureococcus anophagefferens</name>
    <name type="common">Harmful bloom alga</name>
    <dbReference type="NCBI Taxonomy" id="44056"/>
    <lineage>
        <taxon>Eukaryota</taxon>
        <taxon>Sar</taxon>
        <taxon>Stramenopiles</taxon>
        <taxon>Ochrophyta</taxon>
        <taxon>Pelagophyceae</taxon>
        <taxon>Pelagomonadales</taxon>
        <taxon>Pelagomonadaceae</taxon>
        <taxon>Aureococcus</taxon>
    </lineage>
</organism>
<dbReference type="PRINTS" id="PR00624">
    <property type="entry name" value="HISTONEH5"/>
</dbReference>
<feature type="compositionally biased region" description="Low complexity" evidence="1">
    <location>
        <begin position="85"/>
        <end position="98"/>
    </location>
</feature>
<keyword evidence="4" id="KW-1185">Reference proteome</keyword>
<dbReference type="SUPFAM" id="SSF88697">
    <property type="entry name" value="PUA domain-like"/>
    <property type="match status" value="1"/>
</dbReference>
<evidence type="ECO:0000313" key="4">
    <source>
        <dbReference type="Proteomes" id="UP001363151"/>
    </source>
</evidence>
<dbReference type="InterPro" id="IPR015947">
    <property type="entry name" value="PUA-like_sf"/>
</dbReference>
<evidence type="ECO:0000259" key="2">
    <source>
        <dbReference type="SMART" id="SM01022"/>
    </source>
</evidence>
<evidence type="ECO:0000256" key="1">
    <source>
        <dbReference type="SAM" id="MobiDB-lite"/>
    </source>
</evidence>
<dbReference type="InterPro" id="IPR007374">
    <property type="entry name" value="ASCH_domain"/>
</dbReference>
<dbReference type="Pfam" id="PF04266">
    <property type="entry name" value="ASCH"/>
    <property type="match status" value="1"/>
</dbReference>
<dbReference type="SMART" id="SM01022">
    <property type="entry name" value="ASCH"/>
    <property type="match status" value="1"/>
</dbReference>
<feature type="compositionally biased region" description="Pro residues" evidence="1">
    <location>
        <begin position="1"/>
        <end position="15"/>
    </location>
</feature>
<dbReference type="InterPro" id="IPR005819">
    <property type="entry name" value="H1/H5"/>
</dbReference>
<dbReference type="Gene3D" id="2.30.130.30">
    <property type="entry name" value="Hypothetical protein"/>
    <property type="match status" value="1"/>
</dbReference>
<feature type="domain" description="ASCH" evidence="2">
    <location>
        <begin position="164"/>
        <end position="277"/>
    </location>
</feature>
<dbReference type="EMBL" id="JBBJCI010000034">
    <property type="protein sequence ID" value="KAK7253672.1"/>
    <property type="molecule type" value="Genomic_DNA"/>
</dbReference>
<dbReference type="Proteomes" id="UP001363151">
    <property type="component" value="Unassembled WGS sequence"/>
</dbReference>
<protein>
    <submittedName>
        <fullName evidence="3">Guanyl-nucleotide exchange factor</fullName>
    </submittedName>
</protein>
<reference evidence="3 4" key="1">
    <citation type="submission" date="2024-03" db="EMBL/GenBank/DDBJ databases">
        <title>Aureococcus anophagefferens CCMP1851 and Kratosvirus quantuckense: Draft genome of a second virus-susceptible host strain in the model system.</title>
        <authorList>
            <person name="Chase E."/>
            <person name="Truchon A.R."/>
            <person name="Schepens W."/>
            <person name="Wilhelm S.W."/>
        </authorList>
    </citation>
    <scope>NUCLEOTIDE SEQUENCE [LARGE SCALE GENOMIC DNA]</scope>
    <source>
        <strain evidence="3 4">CCMP1851</strain>
    </source>
</reference>
<accession>A0ABR1GCW9</accession>